<sequence length="307" mass="32300">MTLSAASLRLTQTPRTSVGSPTPASRSSARRRKRVGISSEDGGAFHTSATCTAARRSSLGDVGKKCGPPSTPATTSAPRSSRPRAHAVNCTYRSSPVLSRSSYARTPRRAHAASTASAASLMRGCWTTQPGIGATSCVPRLKRPSASAPSSTARAASFARHRHPFVGPSVIAKSTPLDAKYSRARASSGGASSPVAIAHPSHRDASKWGQSSSVAAAAKVLTEGRRDDGARAPSRRRRGDTPTAAGADATADMMDRPRSRALHAFRNDNQKSAVQRSLVRSTRGAAAKKVHRSVEKGRDQMLKLRDE</sequence>
<dbReference type="AlphaFoldDB" id="C1MZD3"/>
<dbReference type="EMBL" id="GG663743">
    <property type="protein sequence ID" value="EEH54844.1"/>
    <property type="molecule type" value="Genomic_DNA"/>
</dbReference>
<accession>C1MZD3</accession>
<proteinExistence type="predicted"/>
<feature type="region of interest" description="Disordered" evidence="1">
    <location>
        <begin position="185"/>
        <end position="307"/>
    </location>
</feature>
<organism evidence="3">
    <name type="scientific">Micromonas pusilla (strain CCMP1545)</name>
    <name type="common">Picoplanktonic green alga</name>
    <dbReference type="NCBI Taxonomy" id="564608"/>
    <lineage>
        <taxon>Eukaryota</taxon>
        <taxon>Viridiplantae</taxon>
        <taxon>Chlorophyta</taxon>
        <taxon>Mamiellophyceae</taxon>
        <taxon>Mamiellales</taxon>
        <taxon>Mamiellaceae</taxon>
        <taxon>Micromonas</taxon>
    </lineage>
</organism>
<protein>
    <submittedName>
        <fullName evidence="2">Predicted protein</fullName>
    </submittedName>
</protein>
<dbReference type="KEGG" id="mpp:MICPUCDRAFT_63356"/>
<keyword evidence="3" id="KW-1185">Reference proteome</keyword>
<evidence type="ECO:0000313" key="3">
    <source>
        <dbReference type="Proteomes" id="UP000001876"/>
    </source>
</evidence>
<dbReference type="RefSeq" id="XP_003061194.1">
    <property type="nucleotide sequence ID" value="XM_003061148.1"/>
</dbReference>
<feature type="compositionally biased region" description="Polar residues" evidence="1">
    <location>
        <begin position="270"/>
        <end position="280"/>
    </location>
</feature>
<dbReference type="GeneID" id="9686633"/>
<feature type="compositionally biased region" description="Low complexity" evidence="1">
    <location>
        <begin position="241"/>
        <end position="252"/>
    </location>
</feature>
<reference evidence="2 3" key="1">
    <citation type="journal article" date="2009" name="Science">
        <title>Green evolution and dynamic adaptations revealed by genomes of the marine picoeukaryotes Micromonas.</title>
        <authorList>
            <person name="Worden A.Z."/>
            <person name="Lee J.H."/>
            <person name="Mock T."/>
            <person name="Rouze P."/>
            <person name="Simmons M.P."/>
            <person name="Aerts A.L."/>
            <person name="Allen A.E."/>
            <person name="Cuvelier M.L."/>
            <person name="Derelle E."/>
            <person name="Everett M.V."/>
            <person name="Foulon E."/>
            <person name="Grimwood J."/>
            <person name="Gundlach H."/>
            <person name="Henrissat B."/>
            <person name="Napoli C."/>
            <person name="McDonald S.M."/>
            <person name="Parker M.S."/>
            <person name="Rombauts S."/>
            <person name="Salamov A."/>
            <person name="Von Dassow P."/>
            <person name="Badger J.H."/>
            <person name="Coutinho P.M."/>
            <person name="Demir E."/>
            <person name="Dubchak I."/>
            <person name="Gentemann C."/>
            <person name="Eikrem W."/>
            <person name="Gready J.E."/>
            <person name="John U."/>
            <person name="Lanier W."/>
            <person name="Lindquist E.A."/>
            <person name="Lucas S."/>
            <person name="Mayer K.F."/>
            <person name="Moreau H."/>
            <person name="Not F."/>
            <person name="Otillar R."/>
            <person name="Panaud O."/>
            <person name="Pangilinan J."/>
            <person name="Paulsen I."/>
            <person name="Piegu B."/>
            <person name="Poliakov A."/>
            <person name="Robbens S."/>
            <person name="Schmutz J."/>
            <person name="Toulza E."/>
            <person name="Wyss T."/>
            <person name="Zelensky A."/>
            <person name="Zhou K."/>
            <person name="Armbrust E.V."/>
            <person name="Bhattacharya D."/>
            <person name="Goodenough U.W."/>
            <person name="Van de Peer Y."/>
            <person name="Grigoriev I.V."/>
        </authorList>
    </citation>
    <scope>NUCLEOTIDE SEQUENCE [LARGE SCALE GENOMIC DNA]</scope>
    <source>
        <strain evidence="2 3">CCMP1545</strain>
    </source>
</reference>
<feature type="compositionally biased region" description="Basic and acidic residues" evidence="1">
    <location>
        <begin position="292"/>
        <end position="307"/>
    </location>
</feature>
<evidence type="ECO:0000256" key="1">
    <source>
        <dbReference type="SAM" id="MobiDB-lite"/>
    </source>
</evidence>
<dbReference type="Proteomes" id="UP000001876">
    <property type="component" value="Unassembled WGS sequence"/>
</dbReference>
<feature type="region of interest" description="Disordered" evidence="1">
    <location>
        <begin position="1"/>
        <end position="88"/>
    </location>
</feature>
<name>C1MZD3_MICPC</name>
<feature type="compositionally biased region" description="Polar residues" evidence="1">
    <location>
        <begin position="1"/>
        <end position="19"/>
    </location>
</feature>
<gene>
    <name evidence="2" type="ORF">MICPUCDRAFT_63356</name>
</gene>
<evidence type="ECO:0000313" key="2">
    <source>
        <dbReference type="EMBL" id="EEH54844.1"/>
    </source>
</evidence>